<dbReference type="EMBL" id="CYXY01000009">
    <property type="protein sequence ID" value="CUM97689.1"/>
    <property type="molecule type" value="Genomic_DNA"/>
</dbReference>
<dbReference type="Proteomes" id="UP000095564">
    <property type="component" value="Unassembled WGS sequence"/>
</dbReference>
<accession>A0A174S0M7</accession>
<dbReference type="Proteomes" id="UP000188159">
    <property type="component" value="Chromosome"/>
</dbReference>
<gene>
    <name evidence="1" type="ORF">DO83_07890</name>
    <name evidence="3" type="ORF">ERS852520_02485</name>
    <name evidence="2" type="ORF">ERS852571_01761</name>
</gene>
<dbReference type="Proteomes" id="UP000095553">
    <property type="component" value="Unassembled WGS sequence"/>
</dbReference>
<reference evidence="4 5" key="1">
    <citation type="submission" date="2015-09" db="EMBL/GenBank/DDBJ databases">
        <authorList>
            <consortium name="Pathogen Informatics"/>
        </authorList>
    </citation>
    <scope>NUCLEOTIDE SEQUENCE [LARGE SCALE GENOMIC DNA]</scope>
    <source>
        <strain evidence="3 5">2789STDY5834908</strain>
        <strain evidence="2 4">2789STDY5834959</strain>
    </source>
</reference>
<proteinExistence type="predicted"/>
<evidence type="ECO:0000313" key="5">
    <source>
        <dbReference type="Proteomes" id="UP000095564"/>
    </source>
</evidence>
<dbReference type="EMBL" id="CZAU01000027">
    <property type="protein sequence ID" value="CUP89891.1"/>
    <property type="molecule type" value="Genomic_DNA"/>
</dbReference>
<evidence type="ECO:0000313" key="2">
    <source>
        <dbReference type="EMBL" id="CUM97689.1"/>
    </source>
</evidence>
<sequence length="151" mass="17177">MFVKKVLMIVLVSVIYLINLNIPVAAEENEQDIIFSPNWMLENGYKEEVEENQEILPFATRVNVNWKVGLKTEKKTKTFHKNAGSKITVEASVFPTKKIRIGIVAKSIGRMYVETTDMAKKTFNIKKTGEYSVFVTNKSDSTIHVVGNYTK</sequence>
<reference evidence="1 6" key="2">
    <citation type="journal article" date="2016" name="Sci. Rep.">
        <title>Accelerated dysbiosis of gut microbiota during aggravation of DSS-induced colitis by a butyrate-producing bacterium.</title>
        <authorList>
            <person name="Zhang Q."/>
            <person name="Wu Y."/>
            <person name="Wang J."/>
            <person name="Wu G."/>
            <person name="Long W."/>
            <person name="Xue Z."/>
            <person name="Wang L."/>
            <person name="Zhang X."/>
            <person name="Pang X."/>
            <person name="Zhao Y."/>
            <person name="Zhao L."/>
            <person name="Zhang C."/>
        </authorList>
    </citation>
    <scope>NUCLEOTIDE SEQUENCE [LARGE SCALE GENOMIC DNA]</scope>
    <source>
        <strain evidence="1 6">BPB5</strain>
    </source>
</reference>
<dbReference type="EMBL" id="CP012098">
    <property type="protein sequence ID" value="AQP39513.1"/>
    <property type="molecule type" value="Genomic_DNA"/>
</dbReference>
<dbReference type="RefSeq" id="WP_022091554.1">
    <property type="nucleotide sequence ID" value="NZ_BAABYN010000001.1"/>
</dbReference>
<evidence type="ECO:0000313" key="4">
    <source>
        <dbReference type="Proteomes" id="UP000095553"/>
    </source>
</evidence>
<evidence type="ECO:0000313" key="1">
    <source>
        <dbReference type="EMBL" id="AQP39513.1"/>
    </source>
</evidence>
<dbReference type="AlphaFoldDB" id="A0A174S0M7"/>
<protein>
    <submittedName>
        <fullName evidence="3">Uncharacterized protein</fullName>
    </submittedName>
</protein>
<name>A0A174S0M7_ANAHA</name>
<evidence type="ECO:0000313" key="6">
    <source>
        <dbReference type="Proteomes" id="UP000188159"/>
    </source>
</evidence>
<evidence type="ECO:0000313" key="3">
    <source>
        <dbReference type="EMBL" id="CUP89891.1"/>
    </source>
</evidence>
<organism evidence="3 5">
    <name type="scientific">Anaerostipes hadrus</name>
    <dbReference type="NCBI Taxonomy" id="649756"/>
    <lineage>
        <taxon>Bacteria</taxon>
        <taxon>Bacillati</taxon>
        <taxon>Bacillota</taxon>
        <taxon>Clostridia</taxon>
        <taxon>Lachnospirales</taxon>
        <taxon>Lachnospiraceae</taxon>
        <taxon>Anaerostipes</taxon>
    </lineage>
</organism>